<evidence type="ECO:0000256" key="4">
    <source>
        <dbReference type="ARBA" id="ARBA00023172"/>
    </source>
</evidence>
<dbReference type="GeneID" id="54121224"/>
<keyword evidence="3 6" id="KW-0238">DNA-binding</keyword>
<keyword evidence="1 6" id="KW-0963">Cytoplasm</keyword>
<dbReference type="GO" id="GO:0009378">
    <property type="term" value="F:four-way junction helicase activity"/>
    <property type="evidence" value="ECO:0007669"/>
    <property type="project" value="InterPro"/>
</dbReference>
<dbReference type="SMART" id="SM00278">
    <property type="entry name" value="HhH1"/>
    <property type="match status" value="2"/>
</dbReference>
<dbReference type="SUPFAM" id="SSF46929">
    <property type="entry name" value="DNA helicase RuvA subunit, C-terminal domain"/>
    <property type="match status" value="1"/>
</dbReference>
<dbReference type="Pfam" id="PF07499">
    <property type="entry name" value="RuvA_C"/>
    <property type="match status" value="1"/>
</dbReference>
<evidence type="ECO:0000313" key="9">
    <source>
        <dbReference type="Proteomes" id="UP000183028"/>
    </source>
</evidence>
<keyword evidence="4 6" id="KW-0233">DNA recombination</keyword>
<evidence type="ECO:0000256" key="3">
    <source>
        <dbReference type="ARBA" id="ARBA00023125"/>
    </source>
</evidence>
<dbReference type="InterPro" id="IPR013849">
    <property type="entry name" value="DNA_helicase_Holl-junc_RuvA_I"/>
</dbReference>
<keyword evidence="5 6" id="KW-0234">DNA repair</keyword>
<dbReference type="EMBL" id="FNYK01000004">
    <property type="protein sequence ID" value="SEI44210.1"/>
    <property type="molecule type" value="Genomic_DNA"/>
</dbReference>
<dbReference type="Proteomes" id="UP000183028">
    <property type="component" value="Unassembled WGS sequence"/>
</dbReference>
<dbReference type="CDD" id="cd14332">
    <property type="entry name" value="UBA_RuvA_C"/>
    <property type="match status" value="1"/>
</dbReference>
<comment type="similarity">
    <text evidence="6">Belongs to the RuvA family.</text>
</comment>
<keyword evidence="9" id="KW-1185">Reference proteome</keyword>
<comment type="subcellular location">
    <subcellularLocation>
        <location evidence="6">Cytoplasm</location>
    </subcellularLocation>
</comment>
<keyword evidence="8" id="KW-0378">Hydrolase</keyword>
<comment type="subunit">
    <text evidence="6">Homotetramer. Forms an RuvA(8)-RuvB(12)-Holliday junction (HJ) complex. HJ DNA is sandwiched between 2 RuvA tetramers; dsDNA enters through RuvA and exits via RuvB. An RuvB hexamer assembles on each DNA strand where it exits the tetramer. Each RuvB hexamer is contacted by two RuvA subunits (via domain III) on 2 adjacent RuvB subunits; this complex drives branch migration. In the full resolvosome a probable DNA-RuvA(4)-RuvB(12)-RuvC(2) complex forms which resolves the HJ.</text>
</comment>
<dbReference type="SUPFAM" id="SSF47781">
    <property type="entry name" value="RuvA domain 2-like"/>
    <property type="match status" value="1"/>
</dbReference>
<keyword evidence="8" id="KW-0347">Helicase</keyword>
<protein>
    <recommendedName>
        <fullName evidence="6">Holliday junction branch migration complex subunit RuvA</fullName>
    </recommendedName>
</protein>
<evidence type="ECO:0000256" key="1">
    <source>
        <dbReference type="ARBA" id="ARBA00022490"/>
    </source>
</evidence>
<dbReference type="Pfam" id="PF14520">
    <property type="entry name" value="HHH_5"/>
    <property type="match status" value="1"/>
</dbReference>
<dbReference type="Gene3D" id="1.10.8.10">
    <property type="entry name" value="DNA helicase RuvA subunit, C-terminal domain"/>
    <property type="match status" value="1"/>
</dbReference>
<dbReference type="GO" id="GO:0048476">
    <property type="term" value="C:Holliday junction resolvase complex"/>
    <property type="evidence" value="ECO:0007669"/>
    <property type="project" value="UniProtKB-UniRule"/>
</dbReference>
<dbReference type="NCBIfam" id="TIGR00084">
    <property type="entry name" value="ruvA"/>
    <property type="match status" value="1"/>
</dbReference>
<dbReference type="SUPFAM" id="SSF50249">
    <property type="entry name" value="Nucleic acid-binding proteins"/>
    <property type="match status" value="1"/>
</dbReference>
<reference evidence="9" key="1">
    <citation type="submission" date="2016-10" db="EMBL/GenBank/DDBJ databases">
        <authorList>
            <person name="Varghese N."/>
        </authorList>
    </citation>
    <scope>NUCLEOTIDE SEQUENCE [LARGE SCALE GENOMIC DNA]</scope>
    <source>
        <strain evidence="9">DSM 20406</strain>
    </source>
</reference>
<organism evidence="8 9">
    <name type="scientific">Sharpea azabuensis</name>
    <dbReference type="NCBI Taxonomy" id="322505"/>
    <lineage>
        <taxon>Bacteria</taxon>
        <taxon>Bacillati</taxon>
        <taxon>Bacillota</taxon>
        <taxon>Erysipelotrichia</taxon>
        <taxon>Erysipelotrichales</taxon>
        <taxon>Coprobacillaceae</taxon>
        <taxon>Sharpea</taxon>
    </lineage>
</organism>
<keyword evidence="8" id="KW-0547">Nucleotide-binding</keyword>
<sequence length="191" mass="21297">MYSYIKGTIVEMHTNHIVIENNGIGYLVYVPNPYTFTKGENTTVYIYQSVSENDVRLYGFKEAKQKDLFLMLIKVKGIGPKSATAILASGDVNEIIDAIENNNLKYLKSFPGIGPKAASQMVLDLKGKFDGVTRLEAISEDVSQDYEDAIEVLIALGYKDSDVNKAMKTLLHQKLDTNGYVKEALKILSFK</sequence>
<dbReference type="Gene3D" id="2.40.50.140">
    <property type="entry name" value="Nucleic acid-binding proteins"/>
    <property type="match status" value="1"/>
</dbReference>
<dbReference type="InterPro" id="IPR011114">
    <property type="entry name" value="RuvA_C"/>
</dbReference>
<evidence type="ECO:0000256" key="2">
    <source>
        <dbReference type="ARBA" id="ARBA00022763"/>
    </source>
</evidence>
<dbReference type="Pfam" id="PF01330">
    <property type="entry name" value="RuvA_N"/>
    <property type="match status" value="1"/>
</dbReference>
<dbReference type="InterPro" id="IPR012340">
    <property type="entry name" value="NA-bd_OB-fold"/>
</dbReference>
<dbReference type="InterPro" id="IPR010994">
    <property type="entry name" value="RuvA_2-like"/>
</dbReference>
<comment type="domain">
    <text evidence="6">Has three domains with a flexible linker between the domains II and III and assumes an 'L' shape. Domain III is highly mobile and contacts RuvB.</text>
</comment>
<feature type="domain" description="Helix-hairpin-helix DNA-binding motif class 1" evidence="7">
    <location>
        <begin position="105"/>
        <end position="124"/>
    </location>
</feature>
<dbReference type="GO" id="GO:0005524">
    <property type="term" value="F:ATP binding"/>
    <property type="evidence" value="ECO:0007669"/>
    <property type="project" value="InterPro"/>
</dbReference>
<evidence type="ECO:0000256" key="6">
    <source>
        <dbReference type="HAMAP-Rule" id="MF_00031"/>
    </source>
</evidence>
<comment type="caution">
    <text evidence="6">Lacks conserved residue(s) required for the propagation of feature annotation.</text>
</comment>
<keyword evidence="2 6" id="KW-0227">DNA damage</keyword>
<name>A0A1H6QXJ5_9FIRM</name>
<dbReference type="GO" id="GO:0009379">
    <property type="term" value="C:Holliday junction helicase complex"/>
    <property type="evidence" value="ECO:0007669"/>
    <property type="project" value="InterPro"/>
</dbReference>
<dbReference type="STRING" id="322505.SAMN04487836_10217"/>
<comment type="function">
    <text evidence="6">The RuvA-RuvB-RuvC complex processes Holliday junction (HJ) DNA during genetic recombination and DNA repair, while the RuvA-RuvB complex plays an important role in the rescue of blocked DNA replication forks via replication fork reversal (RFR). RuvA specifically binds to HJ cruciform DNA, conferring on it an open structure. The RuvB hexamer acts as an ATP-dependent pump, pulling dsDNA into and through the RuvAB complex. HJ branch migration allows RuvC to scan DNA until it finds its consensus sequence, where it cleaves and resolves the cruciform DNA.</text>
</comment>
<keyword evidence="8" id="KW-0067">ATP-binding</keyword>
<gene>
    <name evidence="6" type="primary">ruvA</name>
    <name evidence="8" type="ORF">SAMN04487834_100430</name>
</gene>
<dbReference type="eggNOG" id="COG0632">
    <property type="taxonomic scope" value="Bacteria"/>
</dbReference>
<dbReference type="GO" id="GO:0000400">
    <property type="term" value="F:four-way junction DNA binding"/>
    <property type="evidence" value="ECO:0007669"/>
    <property type="project" value="UniProtKB-UniRule"/>
</dbReference>
<dbReference type="AlphaFoldDB" id="A0A1H6QXJ5"/>
<dbReference type="OrthoDB" id="5293449at2"/>
<dbReference type="InterPro" id="IPR003583">
    <property type="entry name" value="Hlx-hairpin-Hlx_DNA-bd_motif"/>
</dbReference>
<dbReference type="GO" id="GO:0006310">
    <property type="term" value="P:DNA recombination"/>
    <property type="evidence" value="ECO:0007669"/>
    <property type="project" value="UniProtKB-UniRule"/>
</dbReference>
<proteinExistence type="inferred from homology"/>
<evidence type="ECO:0000313" key="8">
    <source>
        <dbReference type="EMBL" id="SEI44210.1"/>
    </source>
</evidence>
<dbReference type="InterPro" id="IPR036267">
    <property type="entry name" value="RuvA_C_sf"/>
</dbReference>
<dbReference type="Gene3D" id="1.10.150.20">
    <property type="entry name" value="5' to 3' exonuclease, C-terminal subdomain"/>
    <property type="match status" value="1"/>
</dbReference>
<dbReference type="GO" id="GO:0006281">
    <property type="term" value="P:DNA repair"/>
    <property type="evidence" value="ECO:0007669"/>
    <property type="project" value="UniProtKB-UniRule"/>
</dbReference>
<evidence type="ECO:0000256" key="5">
    <source>
        <dbReference type="ARBA" id="ARBA00023204"/>
    </source>
</evidence>
<dbReference type="RefSeq" id="WP_033163821.1">
    <property type="nucleotide sequence ID" value="NZ_CACVPP010000024.1"/>
</dbReference>
<dbReference type="GO" id="GO:0005737">
    <property type="term" value="C:cytoplasm"/>
    <property type="evidence" value="ECO:0007669"/>
    <property type="project" value="UniProtKB-SubCell"/>
</dbReference>
<evidence type="ECO:0000259" key="7">
    <source>
        <dbReference type="SMART" id="SM00278"/>
    </source>
</evidence>
<accession>A0A1H6QXJ5</accession>
<dbReference type="InterPro" id="IPR000085">
    <property type="entry name" value="RuvA"/>
</dbReference>
<feature type="region of interest" description="Domain III" evidence="6">
    <location>
        <begin position="143"/>
        <end position="191"/>
    </location>
</feature>
<feature type="domain" description="Helix-hairpin-helix DNA-binding motif class 1" evidence="7">
    <location>
        <begin position="70"/>
        <end position="89"/>
    </location>
</feature>
<dbReference type="HAMAP" id="MF_00031">
    <property type="entry name" value="DNA_HJ_migration_RuvA"/>
    <property type="match status" value="1"/>
</dbReference>